<dbReference type="Pfam" id="PF13517">
    <property type="entry name" value="FG-GAP_3"/>
    <property type="match status" value="3"/>
</dbReference>
<evidence type="ECO:0000313" key="7">
    <source>
        <dbReference type="EMBL" id="MBD1547176.1"/>
    </source>
</evidence>
<evidence type="ECO:0000256" key="5">
    <source>
        <dbReference type="ARBA" id="ARBA00022737"/>
    </source>
</evidence>
<keyword evidence="3" id="KW-0964">Secreted</keyword>
<dbReference type="EMBL" id="JABFCZ010000013">
    <property type="protein sequence ID" value="MBD1547176.1"/>
    <property type="molecule type" value="Genomic_DNA"/>
</dbReference>
<dbReference type="Gene3D" id="3.40.390.10">
    <property type="entry name" value="Collagenase (Catalytic Domain)"/>
    <property type="match status" value="1"/>
</dbReference>
<evidence type="ECO:0000313" key="8">
    <source>
        <dbReference type="Proteomes" id="UP000598467"/>
    </source>
</evidence>
<evidence type="ECO:0000256" key="1">
    <source>
        <dbReference type="ARBA" id="ARBA00001913"/>
    </source>
</evidence>
<dbReference type="PRINTS" id="PR00313">
    <property type="entry name" value="CABNDNGRPT"/>
</dbReference>
<name>A0A926S656_9HYPH</name>
<dbReference type="InterPro" id="IPR001343">
    <property type="entry name" value="Hemolysn_Ca-bd"/>
</dbReference>
<dbReference type="InterPro" id="IPR013517">
    <property type="entry name" value="FG-GAP"/>
</dbReference>
<feature type="domain" description="Peptidase M10 serralysin C-terminal" evidence="6">
    <location>
        <begin position="37"/>
        <end position="157"/>
    </location>
</feature>
<evidence type="ECO:0000256" key="4">
    <source>
        <dbReference type="ARBA" id="ARBA00022729"/>
    </source>
</evidence>
<dbReference type="Pfam" id="PF08548">
    <property type="entry name" value="Peptidase_M10_C"/>
    <property type="match status" value="1"/>
</dbReference>
<dbReference type="Gene3D" id="2.130.10.130">
    <property type="entry name" value="Integrin alpha, N-terminal"/>
    <property type="match status" value="1"/>
</dbReference>
<dbReference type="PROSITE" id="PS00330">
    <property type="entry name" value="HEMOLYSIN_CALCIUM"/>
    <property type="match status" value="2"/>
</dbReference>
<dbReference type="PANTHER" id="PTHR46580:SF4">
    <property type="entry name" value="ATP_GTP-BINDING PROTEIN"/>
    <property type="match status" value="1"/>
</dbReference>
<dbReference type="InterPro" id="IPR024079">
    <property type="entry name" value="MetalloPept_cat_dom_sf"/>
</dbReference>
<reference evidence="7" key="1">
    <citation type="submission" date="2020-05" db="EMBL/GenBank/DDBJ databases">
        <title>Identification of trans-AT polyketide cluster in two marine bacteria, producers of a novel glutaramide-containing polyketide sesbanimide D and analogs.</title>
        <authorList>
            <person name="Kacar D."/>
            <person name="Rodriguez P."/>
            <person name="Canedo L."/>
            <person name="Gonzalez E."/>
            <person name="Galan B."/>
            <person name="De La Calle F."/>
            <person name="Garcia J.L."/>
        </authorList>
    </citation>
    <scope>NUCLEOTIDE SEQUENCE</scope>
    <source>
        <strain evidence="7">PHM038</strain>
    </source>
</reference>
<dbReference type="InterPro" id="IPR018511">
    <property type="entry name" value="Hemolysin-typ_Ca-bd_CS"/>
</dbReference>
<accession>A0A926S656</accession>
<evidence type="ECO:0000256" key="2">
    <source>
        <dbReference type="ARBA" id="ARBA00004613"/>
    </source>
</evidence>
<gene>
    <name evidence="7" type="ORF">HK439_12980</name>
</gene>
<dbReference type="AlphaFoldDB" id="A0A926S656"/>
<dbReference type="Gene3D" id="2.40.128.340">
    <property type="match status" value="2"/>
</dbReference>
<keyword evidence="4" id="KW-0732">Signal</keyword>
<dbReference type="GO" id="GO:0005615">
    <property type="term" value="C:extracellular space"/>
    <property type="evidence" value="ECO:0007669"/>
    <property type="project" value="InterPro"/>
</dbReference>
<comment type="subcellular location">
    <subcellularLocation>
        <location evidence="2">Secreted</location>
    </subcellularLocation>
</comment>
<dbReference type="Proteomes" id="UP000598467">
    <property type="component" value="Unassembled WGS sequence"/>
</dbReference>
<evidence type="ECO:0000259" key="6">
    <source>
        <dbReference type="Pfam" id="PF08548"/>
    </source>
</evidence>
<evidence type="ECO:0000256" key="3">
    <source>
        <dbReference type="ARBA" id="ARBA00022525"/>
    </source>
</evidence>
<dbReference type="PANTHER" id="PTHR46580">
    <property type="entry name" value="SENSOR KINASE-RELATED"/>
    <property type="match status" value="1"/>
</dbReference>
<sequence>MSYFSQGENTYINASTAFVITPMVADILAMQTLYGAASTLRTGDTVYGIGSNAGGYYDQFTSLYPVSYTIIDNGGTDTLNYSGFAFDQTLDLRPEHYSNAAGLYGNVTIARGTVIENAIGGSGNDSLIGNTANNVLTGNGGNDSLTGDAGNDTLYGGSGGDTLNGGSGNDALNGSYTYAFAAVENVNRYAINGHHDHALVGDFNGDGRSDLIFTWEHYGENRMFLGNADGSFTDGGSPLATHAINGYPDHTLVGDFNGDGRDDLIFTWEHYGENRLFLGNAGGGFDYMGFQITPTSINGYPDHTLVGDFNGDGRSDLIFTWEHYGENRLFLGNASGGFDYVSFPMTPSAINSFPDQTLVGDFNGDGRDDMFFSWARYGENRLFLGTAAGGFNYVGAQIDPSAINSSPDKVLVGDFNGDGRDDLIFTWSQNGDKRMFFGTAGGGFDYSSSYNVPSALNNNPDRVLVGDYNSDGRDDLILTWQDSNQVKYFTCIGNSFVQIKNYIDPDWILPAEHVLVGDYNGDGTTDTFAADSHEGDNFLLLSSSSDGNDTLTGSTGDDTFYFQGKNFGFDHITDFTAGAATEDTIAFSQAVFHDYAGVLAAASTSGSDTVITVSSAATVTLDGVALASLHADDFQFV</sequence>
<dbReference type="GO" id="GO:0005509">
    <property type="term" value="F:calcium ion binding"/>
    <property type="evidence" value="ECO:0007669"/>
    <property type="project" value="InterPro"/>
</dbReference>
<dbReference type="GO" id="GO:0008237">
    <property type="term" value="F:metallopeptidase activity"/>
    <property type="evidence" value="ECO:0007669"/>
    <property type="project" value="InterPro"/>
</dbReference>
<dbReference type="InterPro" id="IPR011049">
    <property type="entry name" value="Serralysin-like_metalloprot_C"/>
</dbReference>
<dbReference type="SUPFAM" id="SSF51120">
    <property type="entry name" value="beta-Roll"/>
    <property type="match status" value="1"/>
</dbReference>
<dbReference type="SUPFAM" id="SSF69318">
    <property type="entry name" value="Integrin alpha N-terminal domain"/>
    <property type="match status" value="1"/>
</dbReference>
<comment type="cofactor">
    <cofactor evidence="1">
        <name>Ca(2+)</name>
        <dbReference type="ChEBI" id="CHEBI:29108"/>
    </cofactor>
</comment>
<dbReference type="InterPro" id="IPR013858">
    <property type="entry name" value="Peptidase_M10B_C"/>
</dbReference>
<dbReference type="Gene3D" id="2.150.10.10">
    <property type="entry name" value="Serralysin-like metalloprotease, C-terminal"/>
    <property type="match status" value="2"/>
</dbReference>
<dbReference type="Pfam" id="PF00353">
    <property type="entry name" value="HemolysinCabind"/>
    <property type="match status" value="2"/>
</dbReference>
<protein>
    <recommendedName>
        <fullName evidence="6">Peptidase M10 serralysin C-terminal domain-containing protein</fullName>
    </recommendedName>
</protein>
<dbReference type="InterPro" id="IPR028994">
    <property type="entry name" value="Integrin_alpha_N"/>
</dbReference>
<keyword evidence="5" id="KW-0677">Repeat</keyword>
<comment type="caution">
    <text evidence="7">The sequence shown here is derived from an EMBL/GenBank/DDBJ whole genome shotgun (WGS) entry which is preliminary data.</text>
</comment>
<organism evidence="7 8">
    <name type="scientific">Roseibium aggregatum</name>
    <dbReference type="NCBI Taxonomy" id="187304"/>
    <lineage>
        <taxon>Bacteria</taxon>
        <taxon>Pseudomonadati</taxon>
        <taxon>Pseudomonadota</taxon>
        <taxon>Alphaproteobacteria</taxon>
        <taxon>Hyphomicrobiales</taxon>
        <taxon>Stappiaceae</taxon>
        <taxon>Roseibium</taxon>
    </lineage>
</organism>
<proteinExistence type="predicted"/>